<proteinExistence type="predicted"/>
<dbReference type="InterPro" id="IPR011527">
    <property type="entry name" value="ABC1_TM_dom"/>
</dbReference>
<reference evidence="9" key="1">
    <citation type="journal article" date="2019" name="Int. J. Syst. Evol. Microbiol.">
        <title>The Global Catalogue of Microorganisms (GCM) 10K type strain sequencing project: providing services to taxonomists for standard genome sequencing and annotation.</title>
        <authorList>
            <consortium name="The Broad Institute Genomics Platform"/>
            <consortium name="The Broad Institute Genome Sequencing Center for Infectious Disease"/>
            <person name="Wu L."/>
            <person name="Ma J."/>
        </authorList>
    </citation>
    <scope>NUCLEOTIDE SEQUENCE [LARGE SCALE GENOMIC DNA]</scope>
    <source>
        <strain evidence="9">CGMCC 4.1721</strain>
    </source>
</reference>
<dbReference type="Pfam" id="PF00664">
    <property type="entry name" value="ABC_membrane"/>
    <property type="match status" value="1"/>
</dbReference>
<keyword evidence="2 5" id="KW-0812">Transmembrane</keyword>
<gene>
    <name evidence="8" type="ORF">ACFPRK_11210</name>
</gene>
<feature type="transmembrane region" description="Helical" evidence="5">
    <location>
        <begin position="64"/>
        <end position="82"/>
    </location>
</feature>
<evidence type="ECO:0000259" key="7">
    <source>
        <dbReference type="PROSITE" id="PS50929"/>
    </source>
</evidence>
<dbReference type="PROSITE" id="PS00211">
    <property type="entry name" value="ABC_TRANSPORTER_1"/>
    <property type="match status" value="1"/>
</dbReference>
<dbReference type="Pfam" id="PF00005">
    <property type="entry name" value="ABC_tran"/>
    <property type="match status" value="1"/>
</dbReference>
<dbReference type="PANTHER" id="PTHR43394:SF1">
    <property type="entry name" value="ATP-BINDING CASSETTE SUB-FAMILY B MEMBER 10, MITOCHONDRIAL"/>
    <property type="match status" value="1"/>
</dbReference>
<evidence type="ECO:0000256" key="2">
    <source>
        <dbReference type="ARBA" id="ARBA00022692"/>
    </source>
</evidence>
<dbReference type="InterPro" id="IPR003439">
    <property type="entry name" value="ABC_transporter-like_ATP-bd"/>
</dbReference>
<dbReference type="SUPFAM" id="SSF52540">
    <property type="entry name" value="P-loop containing nucleoside triphosphate hydrolases"/>
    <property type="match status" value="1"/>
</dbReference>
<feature type="transmembrane region" description="Helical" evidence="5">
    <location>
        <begin position="165"/>
        <end position="183"/>
    </location>
</feature>
<sequence>MTTPDPQRPRRGTGILRTALRRNVGAMARGTALMGLYQAGETAFPIALGLIVEHSLQERSLGSLGLSIGALAVIITTVSLSWRFGMRVLQEANTTEAHRWRVRVAACGLQPVARDVDLKSGEVLTIATEDADQTADIIEVVPLLISSLVAVLVAAVALGLADLRLGLLVIVGTVAILSVLSVMSKRIGTGTQEQQARVARAGAKVADLITGLRPLHGFGGNHAAFTSYRKVSTDARHQAITVARANGAYAGTALALNAVLAAAVTLTAGWLAFERRITIGELVMAVGLAQFVMEPLKLFSEMPKYVMTARASAERMALVLSAPPVTAPGRDRPAEGGGLEVDRVRYGSLSELKFQVAAGEFVAIVAYRPRAAADLASILAVNIPPHAYEGAVRVGGQEITDLAIEAVREHTLVNPYDAEIFAGTLRTNIDPSGTSRTVAEAVEASMLTDVVALHREGLDHSVRDRGANLSGGQRQRLSLARALAADTDVLVLHDPTTAVDAATEQLIARGIAKMRRGRTTVVLTSSPAVLDAADRVLVLDDGVITAEGTHRTLLATDEAYCRAVAR</sequence>
<dbReference type="EMBL" id="JBHSKI010000004">
    <property type="protein sequence ID" value="MFC5171159.1"/>
    <property type="molecule type" value="Genomic_DNA"/>
</dbReference>
<dbReference type="Gene3D" id="3.40.50.300">
    <property type="entry name" value="P-loop containing nucleotide triphosphate hydrolases"/>
    <property type="match status" value="1"/>
</dbReference>
<feature type="domain" description="ABC transmembrane type-1" evidence="7">
    <location>
        <begin position="30"/>
        <end position="302"/>
    </location>
</feature>
<organism evidence="8 9">
    <name type="scientific">Streptomyces mutomycini</name>
    <dbReference type="NCBI Taxonomy" id="284036"/>
    <lineage>
        <taxon>Bacteria</taxon>
        <taxon>Bacillati</taxon>
        <taxon>Actinomycetota</taxon>
        <taxon>Actinomycetes</taxon>
        <taxon>Kitasatosporales</taxon>
        <taxon>Streptomycetaceae</taxon>
        <taxon>Streptomyces</taxon>
    </lineage>
</organism>
<dbReference type="Gene3D" id="1.20.1560.10">
    <property type="entry name" value="ABC transporter type 1, transmembrane domain"/>
    <property type="match status" value="1"/>
</dbReference>
<name>A0ABW0B1U2_9ACTN</name>
<keyword evidence="9" id="KW-1185">Reference proteome</keyword>
<feature type="transmembrane region" description="Helical" evidence="5">
    <location>
        <begin position="140"/>
        <end position="159"/>
    </location>
</feature>
<comment type="subcellular location">
    <subcellularLocation>
        <location evidence="1">Cell membrane</location>
        <topology evidence="1">Multi-pass membrane protein</topology>
    </subcellularLocation>
</comment>
<dbReference type="InterPro" id="IPR017871">
    <property type="entry name" value="ABC_transporter-like_CS"/>
</dbReference>
<evidence type="ECO:0000256" key="1">
    <source>
        <dbReference type="ARBA" id="ARBA00004651"/>
    </source>
</evidence>
<evidence type="ECO:0000259" key="6">
    <source>
        <dbReference type="PROSITE" id="PS50893"/>
    </source>
</evidence>
<dbReference type="SUPFAM" id="SSF90123">
    <property type="entry name" value="ABC transporter transmembrane region"/>
    <property type="match status" value="1"/>
</dbReference>
<feature type="transmembrane region" description="Helical" evidence="5">
    <location>
        <begin position="31"/>
        <end position="52"/>
    </location>
</feature>
<dbReference type="InterPro" id="IPR039421">
    <property type="entry name" value="Type_1_exporter"/>
</dbReference>
<dbReference type="Proteomes" id="UP001596208">
    <property type="component" value="Unassembled WGS sequence"/>
</dbReference>
<feature type="transmembrane region" description="Helical" evidence="5">
    <location>
        <begin position="254"/>
        <end position="273"/>
    </location>
</feature>
<keyword evidence="8" id="KW-0067">ATP-binding</keyword>
<evidence type="ECO:0000256" key="4">
    <source>
        <dbReference type="ARBA" id="ARBA00023136"/>
    </source>
</evidence>
<dbReference type="GO" id="GO:0005524">
    <property type="term" value="F:ATP binding"/>
    <property type="evidence" value="ECO:0007669"/>
    <property type="project" value="UniProtKB-KW"/>
</dbReference>
<accession>A0ABW0B1U2</accession>
<dbReference type="PANTHER" id="PTHR43394">
    <property type="entry name" value="ATP-DEPENDENT PERMEASE MDL1, MITOCHONDRIAL"/>
    <property type="match status" value="1"/>
</dbReference>
<dbReference type="PROSITE" id="PS50929">
    <property type="entry name" value="ABC_TM1F"/>
    <property type="match status" value="1"/>
</dbReference>
<evidence type="ECO:0000256" key="5">
    <source>
        <dbReference type="SAM" id="Phobius"/>
    </source>
</evidence>
<keyword evidence="3 5" id="KW-1133">Transmembrane helix</keyword>
<protein>
    <submittedName>
        <fullName evidence="8">ABC transporter ATP-binding protein</fullName>
    </submittedName>
</protein>
<dbReference type="InterPro" id="IPR036640">
    <property type="entry name" value="ABC1_TM_sf"/>
</dbReference>
<evidence type="ECO:0000313" key="8">
    <source>
        <dbReference type="EMBL" id="MFC5171159.1"/>
    </source>
</evidence>
<dbReference type="PROSITE" id="PS50893">
    <property type="entry name" value="ABC_TRANSPORTER_2"/>
    <property type="match status" value="1"/>
</dbReference>
<dbReference type="InterPro" id="IPR027417">
    <property type="entry name" value="P-loop_NTPase"/>
</dbReference>
<dbReference type="RefSeq" id="WP_065848310.1">
    <property type="nucleotide sequence ID" value="NZ_JBHSKI010000004.1"/>
</dbReference>
<feature type="domain" description="ABC transporter" evidence="6">
    <location>
        <begin position="334"/>
        <end position="566"/>
    </location>
</feature>
<keyword evidence="4 5" id="KW-0472">Membrane</keyword>
<comment type="caution">
    <text evidence="8">The sequence shown here is derived from an EMBL/GenBank/DDBJ whole genome shotgun (WGS) entry which is preliminary data.</text>
</comment>
<evidence type="ECO:0000256" key="3">
    <source>
        <dbReference type="ARBA" id="ARBA00022989"/>
    </source>
</evidence>
<keyword evidence="8" id="KW-0547">Nucleotide-binding</keyword>
<evidence type="ECO:0000313" key="9">
    <source>
        <dbReference type="Proteomes" id="UP001596208"/>
    </source>
</evidence>